<dbReference type="OrthoDB" id="2151618at2759"/>
<evidence type="ECO:0000256" key="1">
    <source>
        <dbReference type="ARBA" id="ARBA00004245"/>
    </source>
</evidence>
<dbReference type="InterPro" id="IPR001152">
    <property type="entry name" value="Beta-thymosin"/>
</dbReference>
<comment type="similarity">
    <text evidence="2">Belongs to the thymosin beta family.</text>
</comment>
<sequence>MAEAKSGDKVLADVQKFDKEKGLKHVEVTEKVVLPDKDGTPFYLIDIFLAIEKEKTEVSLRQEIEQGKDLKHVKTTEKNVLPTKQDIEAEKKSS</sequence>
<reference evidence="5 6" key="1">
    <citation type="submission" date="2018-11" db="EMBL/GenBank/DDBJ databases">
        <authorList>
            <consortium name="Pathogen Informatics"/>
        </authorList>
    </citation>
    <scope>NUCLEOTIDE SEQUENCE [LARGE SCALE GENOMIC DNA]</scope>
</reference>
<evidence type="ECO:0000313" key="5">
    <source>
        <dbReference type="EMBL" id="VDN31874.1"/>
    </source>
</evidence>
<dbReference type="GO" id="GO:0003785">
    <property type="term" value="F:actin monomer binding"/>
    <property type="evidence" value="ECO:0007669"/>
    <property type="project" value="InterPro"/>
</dbReference>
<dbReference type="GO" id="GO:0005829">
    <property type="term" value="C:cytosol"/>
    <property type="evidence" value="ECO:0007669"/>
    <property type="project" value="TreeGrafter"/>
</dbReference>
<evidence type="ECO:0000256" key="4">
    <source>
        <dbReference type="ARBA" id="ARBA00023212"/>
    </source>
</evidence>
<dbReference type="PANTHER" id="PTHR20940:SF1">
    <property type="entry name" value="CIBOULOT, ISOFORM A"/>
    <property type="match status" value="1"/>
</dbReference>
<dbReference type="EMBL" id="UYRU01081429">
    <property type="protein sequence ID" value="VDN31874.1"/>
    <property type="molecule type" value="Genomic_DNA"/>
</dbReference>
<protein>
    <submittedName>
        <fullName evidence="5">Uncharacterized protein</fullName>
    </submittedName>
</protein>
<dbReference type="GO" id="GO:0005856">
    <property type="term" value="C:cytoskeleton"/>
    <property type="evidence" value="ECO:0007669"/>
    <property type="project" value="UniProtKB-SubCell"/>
</dbReference>
<keyword evidence="3" id="KW-0963">Cytoplasm</keyword>
<evidence type="ECO:0000256" key="2">
    <source>
        <dbReference type="ARBA" id="ARBA00009511"/>
    </source>
</evidence>
<keyword evidence="4" id="KW-0206">Cytoskeleton</keyword>
<evidence type="ECO:0000313" key="6">
    <source>
        <dbReference type="Proteomes" id="UP000281553"/>
    </source>
</evidence>
<evidence type="ECO:0000256" key="3">
    <source>
        <dbReference type="ARBA" id="ARBA00022490"/>
    </source>
</evidence>
<gene>
    <name evidence="5" type="ORF">DILT_LOCUS15854</name>
</gene>
<organism evidence="5 6">
    <name type="scientific">Dibothriocephalus latus</name>
    <name type="common">Fish tapeworm</name>
    <name type="synonym">Diphyllobothrium latum</name>
    <dbReference type="NCBI Taxonomy" id="60516"/>
    <lineage>
        <taxon>Eukaryota</taxon>
        <taxon>Metazoa</taxon>
        <taxon>Spiralia</taxon>
        <taxon>Lophotrochozoa</taxon>
        <taxon>Platyhelminthes</taxon>
        <taxon>Cestoda</taxon>
        <taxon>Eucestoda</taxon>
        <taxon>Diphyllobothriidea</taxon>
        <taxon>Diphyllobothriidae</taxon>
        <taxon>Dibothriocephalus</taxon>
    </lineage>
</organism>
<dbReference type="PANTHER" id="PTHR20940">
    <property type="entry name" value="TETRA THYMOSIN"/>
    <property type="match status" value="1"/>
</dbReference>
<dbReference type="Gene3D" id="1.20.5.520">
    <property type="entry name" value="Single helix bin"/>
    <property type="match status" value="2"/>
</dbReference>
<accession>A0A3P7MQF8</accession>
<dbReference type="AlphaFoldDB" id="A0A3P7MQF8"/>
<dbReference type="Proteomes" id="UP000281553">
    <property type="component" value="Unassembled WGS sequence"/>
</dbReference>
<name>A0A3P7MQF8_DIBLA</name>
<dbReference type="SMART" id="SM00152">
    <property type="entry name" value="THY"/>
    <property type="match status" value="2"/>
</dbReference>
<proteinExistence type="inferred from homology"/>
<comment type="subcellular location">
    <subcellularLocation>
        <location evidence="1">Cytoplasm</location>
        <location evidence="1">Cytoskeleton</location>
    </subcellularLocation>
</comment>
<dbReference type="GO" id="GO:0007015">
    <property type="term" value="P:actin filament organization"/>
    <property type="evidence" value="ECO:0007669"/>
    <property type="project" value="InterPro"/>
</dbReference>
<dbReference type="Pfam" id="PF01290">
    <property type="entry name" value="Thymosin"/>
    <property type="match status" value="2"/>
</dbReference>
<keyword evidence="6" id="KW-1185">Reference proteome</keyword>
<dbReference type="InterPro" id="IPR038386">
    <property type="entry name" value="Beta-thymosin_sf"/>
</dbReference>